<dbReference type="PANTHER" id="PTHR15367">
    <property type="entry name" value="DNA-DIRECTED RNA POLYMERASE III"/>
    <property type="match status" value="1"/>
</dbReference>
<comment type="similarity">
    <text evidence="2">Belongs to the eukaryotic RPC7 RNA polymerase subunit family.</text>
</comment>
<organism evidence="5 6">
    <name type="scientific">Colletotrichum fructicola (strain Nara gc5)</name>
    <name type="common">Anthracnose fungus</name>
    <name type="synonym">Colletotrichum gloeosporioides (strain Nara gc5)</name>
    <dbReference type="NCBI Taxonomy" id="1213859"/>
    <lineage>
        <taxon>Eukaryota</taxon>
        <taxon>Fungi</taxon>
        <taxon>Dikarya</taxon>
        <taxon>Ascomycota</taxon>
        <taxon>Pezizomycotina</taxon>
        <taxon>Sordariomycetes</taxon>
        <taxon>Hypocreomycetidae</taxon>
        <taxon>Glomerellales</taxon>
        <taxon>Glomerellaceae</taxon>
        <taxon>Colletotrichum</taxon>
        <taxon>Colletotrichum gloeosporioides species complex</taxon>
    </lineage>
</organism>
<evidence type="ECO:0000256" key="4">
    <source>
        <dbReference type="SAM" id="MobiDB-lite"/>
    </source>
</evidence>
<dbReference type="Pfam" id="PF11705">
    <property type="entry name" value="RNA_pol_3_Rpc31"/>
    <property type="match status" value="1"/>
</dbReference>
<reference evidence="5 6" key="2">
    <citation type="submission" date="2020-04" db="EMBL/GenBank/DDBJ databases">
        <title>Genome sequencing and assembly of multiple isolates from the Colletotrichum gloeosporioides species complex.</title>
        <authorList>
            <person name="Gan P."/>
            <person name="Shirasu K."/>
        </authorList>
    </citation>
    <scope>NUCLEOTIDE SEQUENCE [LARGE SCALE GENOMIC DNA]</scope>
    <source>
        <strain evidence="5 6">Nara gc5</strain>
    </source>
</reference>
<feature type="compositionally biased region" description="Basic and acidic residues" evidence="4">
    <location>
        <begin position="242"/>
        <end position="255"/>
    </location>
</feature>
<proteinExistence type="inferred from homology"/>
<protein>
    <recommendedName>
        <fullName evidence="7">DNA-directed RNA polymerase III subunit</fullName>
    </recommendedName>
</protein>
<dbReference type="PANTHER" id="PTHR15367:SF2">
    <property type="entry name" value="DNA-DIRECTED RNA POLYMERASE III SUBUNIT"/>
    <property type="match status" value="1"/>
</dbReference>
<dbReference type="GO" id="GO:0006383">
    <property type="term" value="P:transcription by RNA polymerase III"/>
    <property type="evidence" value="ECO:0007669"/>
    <property type="project" value="InterPro"/>
</dbReference>
<evidence type="ECO:0000256" key="1">
    <source>
        <dbReference type="ARBA" id="ARBA00004123"/>
    </source>
</evidence>
<keyword evidence="3" id="KW-0539">Nucleus</keyword>
<evidence type="ECO:0000313" key="6">
    <source>
        <dbReference type="Proteomes" id="UP000011096"/>
    </source>
</evidence>
<dbReference type="GO" id="GO:0005666">
    <property type="term" value="C:RNA polymerase III complex"/>
    <property type="evidence" value="ECO:0007669"/>
    <property type="project" value="TreeGrafter"/>
</dbReference>
<gene>
    <name evidence="5" type="ORF">CGGC5_v004595</name>
</gene>
<dbReference type="InterPro" id="IPR024661">
    <property type="entry name" value="RNA_pol_III_Rpc31"/>
</dbReference>
<feature type="compositionally biased region" description="Acidic residues" evidence="4">
    <location>
        <begin position="257"/>
        <end position="304"/>
    </location>
</feature>
<reference evidence="5 6" key="1">
    <citation type="submission" date="2012-08" db="EMBL/GenBank/DDBJ databases">
        <authorList>
            <person name="Gan P.H.P."/>
            <person name="Ikeda K."/>
            <person name="Irieda H."/>
            <person name="Narusaka M."/>
            <person name="O'Connell R.J."/>
            <person name="Narusaka Y."/>
            <person name="Takano Y."/>
            <person name="Kubo Y."/>
            <person name="Shirasu K."/>
        </authorList>
    </citation>
    <scope>NUCLEOTIDE SEQUENCE [LARGE SCALE GENOMIC DNA]</scope>
    <source>
        <strain evidence="5 6">Nara gc5</strain>
    </source>
</reference>
<feature type="region of interest" description="Disordered" evidence="4">
    <location>
        <begin position="36"/>
        <end position="85"/>
    </location>
</feature>
<accession>A0A7J6JH86</accession>
<evidence type="ECO:0000256" key="2">
    <source>
        <dbReference type="ARBA" id="ARBA00008352"/>
    </source>
</evidence>
<evidence type="ECO:0000256" key="3">
    <source>
        <dbReference type="ARBA" id="ARBA00023242"/>
    </source>
</evidence>
<dbReference type="Proteomes" id="UP000011096">
    <property type="component" value="Unassembled WGS sequence"/>
</dbReference>
<feature type="compositionally biased region" description="Polar residues" evidence="4">
    <location>
        <begin position="36"/>
        <end position="49"/>
    </location>
</feature>
<dbReference type="OrthoDB" id="5377312at2759"/>
<feature type="compositionally biased region" description="Basic and acidic residues" evidence="4">
    <location>
        <begin position="305"/>
        <end position="314"/>
    </location>
</feature>
<dbReference type="FunCoup" id="A0A7J6JH86">
    <property type="interactions" value="68"/>
</dbReference>
<dbReference type="AlphaFoldDB" id="A0A7J6JH86"/>
<evidence type="ECO:0008006" key="7">
    <source>
        <dbReference type="Google" id="ProtNLM"/>
    </source>
</evidence>
<dbReference type="InParanoid" id="A0A7J6JH86"/>
<feature type="region of interest" description="Disordered" evidence="4">
    <location>
        <begin position="231"/>
        <end position="314"/>
    </location>
</feature>
<sequence length="314" mass="34977">MSASWRSCWRYWSSFVLWDERPLQSEHFPAILQATTNPQESTHTIQPRTMSRGGRGGGRGGRGGKTGPQLSWDNGEHAPDTRPSELFPQYAVPTAKPLSALEQANVNAFLLFRRQVQDGPLYTRKRTWGMDPSNTRKLYGQDQVNAKYGVRTRATADPFTGVPTYSQKFARPERALPEFGSRPFCKEFFPAELHATLDGDDVAPGEKRRGGEAKRLRLSRITALPTAEDVFQVEEPAAGPDGAKKTLEALERMPDAEGAEGEEEWEEGGEEEEQDVEYDDEDAGDYDAENYFDDGEFGDDDGGDDDHGGREGSY</sequence>
<comment type="caution">
    <text evidence="5">The sequence shown here is derived from an EMBL/GenBank/DDBJ whole genome shotgun (WGS) entry which is preliminary data.</text>
</comment>
<feature type="compositionally biased region" description="Gly residues" evidence="4">
    <location>
        <begin position="53"/>
        <end position="66"/>
    </location>
</feature>
<keyword evidence="6" id="KW-1185">Reference proteome</keyword>
<evidence type="ECO:0000313" key="5">
    <source>
        <dbReference type="EMBL" id="KAF4489029.1"/>
    </source>
</evidence>
<name>A0A7J6JH86_COLFN</name>
<dbReference type="RefSeq" id="XP_066009455.1">
    <property type="nucleotide sequence ID" value="XM_066151310.1"/>
</dbReference>
<dbReference type="GeneID" id="43606247"/>
<feature type="compositionally biased region" description="Basic and acidic residues" evidence="4">
    <location>
        <begin position="74"/>
        <end position="83"/>
    </location>
</feature>
<dbReference type="EMBL" id="ANPB02000002">
    <property type="protein sequence ID" value="KAF4489029.1"/>
    <property type="molecule type" value="Genomic_DNA"/>
</dbReference>
<comment type="subcellular location">
    <subcellularLocation>
        <location evidence="1">Nucleus</location>
    </subcellularLocation>
</comment>